<dbReference type="InterPro" id="IPR006520">
    <property type="entry name" value="Dit_BPSPP_N"/>
</dbReference>
<dbReference type="Pfam" id="PF05709">
    <property type="entry name" value="Sipho_tail"/>
    <property type="match status" value="1"/>
</dbReference>
<feature type="domain" description="Siphovirus-type tail component RIFT-related" evidence="1">
    <location>
        <begin position="30"/>
        <end position="142"/>
    </location>
</feature>
<feature type="domain" description="Siphovirus-type tail component C-terminal" evidence="2">
    <location>
        <begin position="166"/>
        <end position="259"/>
    </location>
</feature>
<proteinExistence type="predicted"/>
<reference evidence="4" key="1">
    <citation type="journal article" date="2019" name="Int. J. Syst. Evol. Microbiol.">
        <title>The Global Catalogue of Microorganisms (GCM) 10K type strain sequencing project: providing services to taxonomists for standard genome sequencing and annotation.</title>
        <authorList>
            <consortium name="The Broad Institute Genomics Platform"/>
            <consortium name="The Broad Institute Genome Sequencing Center for Infectious Disease"/>
            <person name="Wu L."/>
            <person name="Ma J."/>
        </authorList>
    </citation>
    <scope>NUCLEOTIDE SEQUENCE [LARGE SCALE GENOMIC DNA]</scope>
    <source>
        <strain evidence="4">JCM 4738</strain>
    </source>
</reference>
<keyword evidence="4" id="KW-1185">Reference proteome</keyword>
<dbReference type="Proteomes" id="UP001596483">
    <property type="component" value="Unassembled WGS sequence"/>
</dbReference>
<gene>
    <name evidence="3" type="ORF">ACFQQH_05305</name>
</gene>
<protein>
    <submittedName>
        <fullName evidence="3">Distal tail protein Dit</fullName>
    </submittedName>
</protein>
<sequence length="260" mass="29305">MYEFTKVSEVASETSNSLMTIFNGVNLDTELSDSAGFFRTLSVSGRGVSSRRLLMSEQSLRHGSRERGYSLDVREIVVRFQIKDRTSEGLRERFNRLNGLLIGSKKELRFTDEEAYFIGTLSGGETPEETSNDIIGTLNFICSDPVKRKAQKVLPVTTTFSPFTITGQDKTPWISRTTFPAPASSYVLETNKGGRIELKYSFIAGDVLEIDYEKRKITLNGKNIQTAMQIVPTRWFMLVPGAVEMKASHATTVEYTERFY</sequence>
<dbReference type="RefSeq" id="WP_157297373.1">
    <property type="nucleotide sequence ID" value="NZ_JBHTCT010000011.1"/>
</dbReference>
<dbReference type="NCBIfam" id="TIGR01633">
    <property type="entry name" value="phi3626_gp14_N"/>
    <property type="match status" value="1"/>
</dbReference>
<dbReference type="InterPro" id="IPR008841">
    <property type="entry name" value="Siphovirus-type_tail_N"/>
</dbReference>
<evidence type="ECO:0000313" key="4">
    <source>
        <dbReference type="Proteomes" id="UP001596483"/>
    </source>
</evidence>
<dbReference type="EMBL" id="JBHTCT010000011">
    <property type="protein sequence ID" value="MFC7364543.1"/>
    <property type="molecule type" value="Genomic_DNA"/>
</dbReference>
<dbReference type="InterPro" id="IPR054738">
    <property type="entry name" value="Siphovirus-type_tail_C"/>
</dbReference>
<organism evidence="3 4">
    <name type="scientific">Bhargavaea changchunensis</name>
    <dbReference type="NCBI Taxonomy" id="2134037"/>
    <lineage>
        <taxon>Bacteria</taxon>
        <taxon>Bacillati</taxon>
        <taxon>Bacillota</taxon>
        <taxon>Bacilli</taxon>
        <taxon>Bacillales</taxon>
        <taxon>Caryophanaceae</taxon>
        <taxon>Bhargavaea</taxon>
    </lineage>
</organism>
<evidence type="ECO:0000259" key="2">
    <source>
        <dbReference type="Pfam" id="PF22768"/>
    </source>
</evidence>
<name>A0ABW2NGN5_9BACL</name>
<comment type="caution">
    <text evidence="3">The sequence shown here is derived from an EMBL/GenBank/DDBJ whole genome shotgun (WGS) entry which is preliminary data.</text>
</comment>
<evidence type="ECO:0000259" key="1">
    <source>
        <dbReference type="Pfam" id="PF05709"/>
    </source>
</evidence>
<accession>A0ABW2NGN5</accession>
<evidence type="ECO:0000313" key="3">
    <source>
        <dbReference type="EMBL" id="MFC7364543.1"/>
    </source>
</evidence>
<dbReference type="Pfam" id="PF22768">
    <property type="entry name" value="SPP1_Dit"/>
    <property type="match status" value="1"/>
</dbReference>
<dbReference type="Gene3D" id="2.60.120.860">
    <property type="match status" value="1"/>
</dbReference>
<dbReference type="Gene3D" id="2.40.30.200">
    <property type="match status" value="1"/>
</dbReference>